<reference evidence="1 2" key="1">
    <citation type="submission" date="2015-07" db="EMBL/GenBank/DDBJ databases">
        <title>Comparative genomics of the Sigatoka disease complex on banana suggests a link between parallel evolutionary changes in Pseudocercospora fijiensis and Pseudocercospora eumusae and increased virulence on the banana host.</title>
        <authorList>
            <person name="Chang T.-C."/>
            <person name="Salvucci A."/>
            <person name="Crous P.W."/>
            <person name="Stergiopoulos I."/>
        </authorList>
    </citation>
    <scope>NUCLEOTIDE SEQUENCE [LARGE SCALE GENOMIC DNA]</scope>
    <source>
        <strain evidence="1 2">CBS 116634</strain>
    </source>
</reference>
<dbReference type="EMBL" id="LFZO01000004">
    <property type="protein sequence ID" value="KXT18712.1"/>
    <property type="molecule type" value="Genomic_DNA"/>
</dbReference>
<protein>
    <submittedName>
        <fullName evidence="1">Uncharacterized protein</fullName>
    </submittedName>
</protein>
<dbReference type="Proteomes" id="UP000073492">
    <property type="component" value="Unassembled WGS sequence"/>
</dbReference>
<organism evidence="1 2">
    <name type="scientific">Pseudocercospora musae</name>
    <dbReference type="NCBI Taxonomy" id="113226"/>
    <lineage>
        <taxon>Eukaryota</taxon>
        <taxon>Fungi</taxon>
        <taxon>Dikarya</taxon>
        <taxon>Ascomycota</taxon>
        <taxon>Pezizomycotina</taxon>
        <taxon>Dothideomycetes</taxon>
        <taxon>Dothideomycetidae</taxon>
        <taxon>Mycosphaerellales</taxon>
        <taxon>Mycosphaerellaceae</taxon>
        <taxon>Pseudocercospora</taxon>
    </lineage>
</organism>
<name>A0A139IVP7_9PEZI</name>
<comment type="caution">
    <text evidence="1">The sequence shown here is derived from an EMBL/GenBank/DDBJ whole genome shotgun (WGS) entry which is preliminary data.</text>
</comment>
<proteinExistence type="predicted"/>
<gene>
    <name evidence="1" type="ORF">AC579_2703</name>
</gene>
<evidence type="ECO:0000313" key="1">
    <source>
        <dbReference type="EMBL" id="KXT18712.1"/>
    </source>
</evidence>
<keyword evidence="2" id="KW-1185">Reference proteome</keyword>
<accession>A0A139IVP7</accession>
<sequence length="116" mass="13155">MEDWIKSSNVLQKSSILPKLHDLITSLILRNIKSVLLSNFLSHKPPTNELPSLDPFHQRLRRTEDGIDNVIALVQLGMEVLGEWNFEVLKLLYETCVDFCFALFGKVDGGFVAEVV</sequence>
<evidence type="ECO:0000313" key="2">
    <source>
        <dbReference type="Proteomes" id="UP000073492"/>
    </source>
</evidence>
<dbReference type="AlphaFoldDB" id="A0A139IVP7"/>